<sequence length="427" mass="48331">MTQPDNEMYINLPATRGQQGGITQYALTVPMSMLKRIFIIDYADDVLERSQRELNLARARRITRYLVNAHDKKAPYFLPTLNGNIEEIVKFEPVHELGNLGIVFVRMDTDIKVFDGQHKFRGVIDFVKKRETKDTITVVLTENVSLAVRQQFFSDINNNACKPAAAINMAYNHNDPLNQLARYLTSVVPAFKGSIDFEHNVVPAKSSQLISFKALSDATRKMLGLRIGDEISPEQREDAVLLWNAWANVMNWELLHSLSMGAEYRKCHLGTHGVMINAIGIATNMMLENHTATEVSSMISSSNECINYIDNFKHSEWVGICVDSETSNVKSDTRAQNKAAENLLTLFKLNPDHPYSWLRALFSLEEINSDSLVKVQERLEKICGEQNLRTEQLQGMVNSLVNDNPESAVKTLMNIRLLRAWVKTTAL</sequence>
<reference evidence="2" key="1">
    <citation type="submission" date="2016-10" db="EMBL/GenBank/DDBJ databases">
        <authorList>
            <person name="de Groot N.N."/>
        </authorList>
    </citation>
    <scope>NUCLEOTIDE SEQUENCE [LARGE SCALE GENOMIC DNA]</scope>
    <source>
        <strain evidence="2">DSM 17908</strain>
    </source>
</reference>
<organism evidence="2 3">
    <name type="scientific">Xenorhabdus mauleonii</name>
    <dbReference type="NCBI Taxonomy" id="351675"/>
    <lineage>
        <taxon>Bacteria</taxon>
        <taxon>Pseudomonadati</taxon>
        <taxon>Pseudomonadota</taxon>
        <taxon>Gammaproteobacteria</taxon>
        <taxon>Enterobacterales</taxon>
        <taxon>Morganellaceae</taxon>
        <taxon>Xenorhabdus</taxon>
    </lineage>
</organism>
<dbReference type="STRING" id="351675.SAMN05421680_1193"/>
<dbReference type="Pfam" id="PF14072">
    <property type="entry name" value="DndB"/>
    <property type="match status" value="1"/>
</dbReference>
<evidence type="ECO:0000313" key="3">
    <source>
        <dbReference type="Proteomes" id="UP000198919"/>
    </source>
</evidence>
<dbReference type="AlphaFoldDB" id="A0A1I3V134"/>
<evidence type="ECO:0000313" key="2">
    <source>
        <dbReference type="EMBL" id="SFJ88822.1"/>
    </source>
</evidence>
<reference evidence="3" key="2">
    <citation type="submission" date="2016-10" db="EMBL/GenBank/DDBJ databases">
        <authorList>
            <person name="Varghese N."/>
            <person name="Submissions S."/>
        </authorList>
    </citation>
    <scope>NUCLEOTIDE SEQUENCE [LARGE SCALE GENOMIC DNA]</scope>
    <source>
        <strain evidence="3">DSM 17908</strain>
    </source>
</reference>
<protein>
    <submittedName>
        <fullName evidence="1">DGQHR domain-containing protein</fullName>
    </submittedName>
    <submittedName>
        <fullName evidence="2">DNA sulfur modification protein DndB</fullName>
    </submittedName>
</protein>
<dbReference type="EMBL" id="NITY01000020">
    <property type="protein sequence ID" value="PHM37581.1"/>
    <property type="molecule type" value="Genomic_DNA"/>
</dbReference>
<evidence type="ECO:0000313" key="1">
    <source>
        <dbReference type="EMBL" id="PHM37581.1"/>
    </source>
</evidence>
<name>A0A1I3V134_9GAMM</name>
<gene>
    <name evidence="2" type="ORF">SAMN05421680_1193</name>
    <name evidence="1" type="ORF">Xmau_03798</name>
</gene>
<evidence type="ECO:0000313" key="4">
    <source>
        <dbReference type="Proteomes" id="UP000224607"/>
    </source>
</evidence>
<accession>A0A1I3V134</accession>
<proteinExistence type="predicted"/>
<dbReference type="CDD" id="cd16412">
    <property type="entry name" value="dndB"/>
    <property type="match status" value="1"/>
</dbReference>
<dbReference type="RefSeq" id="WP_092512716.1">
    <property type="nucleotide sequence ID" value="NZ_CAWNQB010000013.1"/>
</dbReference>
<reference evidence="1 4" key="3">
    <citation type="journal article" date="2017" name="Nat. Microbiol.">
        <title>Natural product diversity associated with the nematode symbionts Photorhabdus and Xenorhabdus.</title>
        <authorList>
            <person name="Tobias N.J."/>
            <person name="Wolff H."/>
            <person name="Djahanschiri B."/>
            <person name="Grundmann F."/>
            <person name="Kronenwerth M."/>
            <person name="Shi Y.M."/>
            <person name="Simonyi S."/>
            <person name="Grun P."/>
            <person name="Shapiro-Ilan D."/>
            <person name="Pidot S.J."/>
            <person name="Stinear T.P."/>
            <person name="Ebersberger I."/>
            <person name="Bode H.B."/>
        </authorList>
    </citation>
    <scope>NUCLEOTIDE SEQUENCE [LARGE SCALE GENOMIC DNA]</scope>
    <source>
        <strain evidence="1 4">DSM 17908</strain>
    </source>
</reference>
<dbReference type="InterPro" id="IPR017601">
    <property type="entry name" value="DGQHR-contain_dom"/>
</dbReference>
<dbReference type="OrthoDB" id="3524978at2"/>
<keyword evidence="4" id="KW-1185">Reference proteome</keyword>
<dbReference type="NCBIfam" id="TIGR03187">
    <property type="entry name" value="DGQHR"/>
    <property type="match status" value="1"/>
</dbReference>
<dbReference type="Proteomes" id="UP000224607">
    <property type="component" value="Unassembled WGS sequence"/>
</dbReference>
<dbReference type="EMBL" id="FORG01000019">
    <property type="protein sequence ID" value="SFJ88822.1"/>
    <property type="molecule type" value="Genomic_DNA"/>
</dbReference>
<dbReference type="Proteomes" id="UP000198919">
    <property type="component" value="Unassembled WGS sequence"/>
</dbReference>
<dbReference type="InterPro" id="IPR017642">
    <property type="entry name" value="DNA_S_mod_DndB"/>
</dbReference>